<name>A0AAV9ZP83_9AGAR</name>
<comment type="caution">
    <text evidence="7">The sequence shown here is derived from an EMBL/GenBank/DDBJ whole genome shotgun (WGS) entry which is preliminary data.</text>
</comment>
<accession>A0AAV9ZP83</accession>
<gene>
    <name evidence="8" type="ORF">R3P38DRAFT_3189400</name>
    <name evidence="7" type="ORF">R3P38DRAFT_3444476</name>
</gene>
<feature type="compositionally biased region" description="Acidic residues" evidence="5">
    <location>
        <begin position="924"/>
        <end position="934"/>
    </location>
</feature>
<feature type="compositionally biased region" description="Pro residues" evidence="5">
    <location>
        <begin position="25"/>
        <end position="46"/>
    </location>
</feature>
<sequence>MSGWGGFRVNSGRKRRQIDVVNIPQPLPPPASLPTPPPPLVPPSPPLASSSRNAESRAHMSKFTNNPVQGIPRSSQLAPTRLYSIFAPRAPPSQSPADGAGGLSPQESDSHIQALRVPQSISQAGTISDSDLAALLADLNLASPPESENVIDETLLADPASSGLEDVVEPESQPEAEKGSMCEGFLQTLVAQLRNEINRFGRPIAYEHGSFWQRARDPIFALDAARMSDGGMNPRELYMLDTFLWLPGLKTKLPGEPDILKCPRVNCTGRLTRKGYNSNPTARRVRGLHRDYFLTNRLECNLAACGKSYQGTDPRIVSQLSRELQESFPAFITARAAIDKNLLSLMRGVFNSRCGPKPFSDVLSEMHHLDHAQRELIYVAALRSSPTPIPASPEQFSTYDDKLRFCGSTPSANYCKAVFVDWMQAHRQYHDRVTASLPGKILRGDHTFKALSILSLCVVSSSRAFLQLIKLLALLNGVPTHVALYTVVNEWEEIRGQYLVLTKELAYVEECYKKMMRSLELHGHEPTQLMWSDNARAERAFHERCIPSLKNGVVHIQHSTYSNLPPLTVESDQFTFLSHPDLIDATCYQILRRAEDSKIVLALTIEHKMQPDGQGSLIAAAGQAGVDLIGLATAEDMYLFKVSTLNSVARIPPNLLALLKSDRTIKVGHQVDLQMRRFADMWNVPISETSIDLGRLAKTKGAVSDAKASLPTLAGCVLGKSIRQTNVIQLSDWSAVNLSPSQLSYAAVKLHATHLVWRSLMRDPSVGLPVYSLASGTLVDIRGGATKIVARGQILEQPAIGSHIQIQHGTGDFEKKVKLTANRVLVQVDEILIPGYEPALHKLALGNFGPLPFNIVMVRSMIVTRKSTSPVSITSGPEGFNIPDDFDAYDPLENVLGPNDISENLGPSDYIGIDGRSIGSREESGDEEGDEDDVTIPNTDIGAGAAEAADNGPGAMLPIVAAPGDSDDEYAFMDGVELANLMVIYE</sequence>
<dbReference type="GO" id="GO:0008408">
    <property type="term" value="F:3'-5' exonuclease activity"/>
    <property type="evidence" value="ECO:0007669"/>
    <property type="project" value="UniProtKB-ARBA"/>
</dbReference>
<keyword evidence="9" id="KW-1185">Reference proteome</keyword>
<dbReference type="PANTHER" id="PTHR13620:SF109">
    <property type="entry name" value="3'-5' EXONUCLEASE"/>
    <property type="match status" value="1"/>
</dbReference>
<evidence type="ECO:0000313" key="8">
    <source>
        <dbReference type="EMBL" id="KAK7029161.1"/>
    </source>
</evidence>
<dbReference type="Gene3D" id="3.30.420.10">
    <property type="entry name" value="Ribonuclease H-like superfamily/Ribonuclease H"/>
    <property type="match status" value="1"/>
</dbReference>
<feature type="region of interest" description="Disordered" evidence="5">
    <location>
        <begin position="1"/>
        <end position="75"/>
    </location>
</feature>
<dbReference type="AlphaFoldDB" id="A0AAV9ZP83"/>
<organism evidence="7 9">
    <name type="scientific">Favolaschia claudopus</name>
    <dbReference type="NCBI Taxonomy" id="2862362"/>
    <lineage>
        <taxon>Eukaryota</taxon>
        <taxon>Fungi</taxon>
        <taxon>Dikarya</taxon>
        <taxon>Basidiomycota</taxon>
        <taxon>Agaricomycotina</taxon>
        <taxon>Agaricomycetes</taxon>
        <taxon>Agaricomycetidae</taxon>
        <taxon>Agaricales</taxon>
        <taxon>Marasmiineae</taxon>
        <taxon>Mycenaceae</taxon>
        <taxon>Favolaschia</taxon>
    </lineage>
</organism>
<keyword evidence="1" id="KW-0540">Nuclease</keyword>
<feature type="domain" description="DUF6729" evidence="6">
    <location>
        <begin position="242"/>
        <end position="394"/>
    </location>
</feature>
<dbReference type="Proteomes" id="UP001362999">
    <property type="component" value="Unassembled WGS sequence"/>
</dbReference>
<evidence type="ECO:0000256" key="4">
    <source>
        <dbReference type="ARBA" id="ARBA00022839"/>
    </source>
</evidence>
<evidence type="ECO:0000256" key="1">
    <source>
        <dbReference type="ARBA" id="ARBA00022722"/>
    </source>
</evidence>
<evidence type="ECO:0000259" key="6">
    <source>
        <dbReference type="Pfam" id="PF20499"/>
    </source>
</evidence>
<evidence type="ECO:0000313" key="9">
    <source>
        <dbReference type="Proteomes" id="UP001362999"/>
    </source>
</evidence>
<keyword evidence="4" id="KW-0269">Exonuclease</keyword>
<dbReference type="InterPro" id="IPR012337">
    <property type="entry name" value="RNaseH-like_sf"/>
</dbReference>
<dbReference type="GO" id="GO:0004386">
    <property type="term" value="F:helicase activity"/>
    <property type="evidence" value="ECO:0007669"/>
    <property type="project" value="UniProtKB-KW"/>
</dbReference>
<dbReference type="InterPro" id="IPR051132">
    <property type="entry name" value="3-5_Exonuclease_domain"/>
</dbReference>
<evidence type="ECO:0000256" key="3">
    <source>
        <dbReference type="ARBA" id="ARBA00022801"/>
    </source>
</evidence>
<keyword evidence="7" id="KW-0067">ATP-binding</keyword>
<dbReference type="GO" id="GO:0046872">
    <property type="term" value="F:metal ion binding"/>
    <property type="evidence" value="ECO:0007669"/>
    <property type="project" value="UniProtKB-KW"/>
</dbReference>
<dbReference type="PANTHER" id="PTHR13620">
    <property type="entry name" value="3-5 EXONUCLEASE"/>
    <property type="match status" value="1"/>
</dbReference>
<evidence type="ECO:0000256" key="2">
    <source>
        <dbReference type="ARBA" id="ARBA00022723"/>
    </source>
</evidence>
<keyword evidence="2" id="KW-0479">Metal-binding</keyword>
<protein>
    <submittedName>
        <fullName evidence="7">Werner syndrome ATP-dependent helicase</fullName>
    </submittedName>
</protein>
<dbReference type="EMBL" id="JAWWNJ010000027">
    <property type="protein sequence ID" value="KAK7029161.1"/>
    <property type="molecule type" value="Genomic_DNA"/>
</dbReference>
<feature type="region of interest" description="Disordered" evidence="5">
    <location>
        <begin position="912"/>
        <end position="953"/>
    </location>
</feature>
<feature type="region of interest" description="Disordered" evidence="5">
    <location>
        <begin position="87"/>
        <end position="112"/>
    </location>
</feature>
<keyword evidence="7" id="KW-0347">Helicase</keyword>
<dbReference type="InterPro" id="IPR046616">
    <property type="entry name" value="DUF6729"/>
</dbReference>
<evidence type="ECO:0000313" key="7">
    <source>
        <dbReference type="EMBL" id="KAK6988324.1"/>
    </source>
</evidence>
<dbReference type="Pfam" id="PF20499">
    <property type="entry name" value="DUF6729"/>
    <property type="match status" value="1"/>
</dbReference>
<dbReference type="InterPro" id="IPR036397">
    <property type="entry name" value="RNaseH_sf"/>
</dbReference>
<proteinExistence type="predicted"/>
<dbReference type="EMBL" id="JAWWNJ010000124">
    <property type="protein sequence ID" value="KAK6988324.1"/>
    <property type="molecule type" value="Genomic_DNA"/>
</dbReference>
<reference evidence="7 9" key="1">
    <citation type="journal article" date="2024" name="J Genomics">
        <title>Draft genome sequencing and assembly of Favolaschia claudopus CIRM-BRFM 2984 isolated from oak limbs.</title>
        <authorList>
            <person name="Navarro D."/>
            <person name="Drula E."/>
            <person name="Chaduli D."/>
            <person name="Cazenave R."/>
            <person name="Ahrendt S."/>
            <person name="Wang J."/>
            <person name="Lipzen A."/>
            <person name="Daum C."/>
            <person name="Barry K."/>
            <person name="Grigoriev I.V."/>
            <person name="Favel A."/>
            <person name="Rosso M.N."/>
            <person name="Martin F."/>
        </authorList>
    </citation>
    <scope>NUCLEOTIDE SEQUENCE [LARGE SCALE GENOMIC DNA]</scope>
    <source>
        <strain evidence="7 9">CIRM-BRFM 2984</strain>
    </source>
</reference>
<evidence type="ECO:0000256" key="5">
    <source>
        <dbReference type="SAM" id="MobiDB-lite"/>
    </source>
</evidence>
<keyword evidence="7" id="KW-0547">Nucleotide-binding</keyword>
<feature type="compositionally biased region" description="Polar residues" evidence="5">
    <location>
        <begin position="62"/>
        <end position="75"/>
    </location>
</feature>
<dbReference type="SUPFAM" id="SSF53098">
    <property type="entry name" value="Ribonuclease H-like"/>
    <property type="match status" value="1"/>
</dbReference>
<dbReference type="GO" id="GO:0003676">
    <property type="term" value="F:nucleic acid binding"/>
    <property type="evidence" value="ECO:0007669"/>
    <property type="project" value="InterPro"/>
</dbReference>
<keyword evidence="3" id="KW-0378">Hydrolase</keyword>